<evidence type="ECO:0000313" key="7">
    <source>
        <dbReference type="EMBL" id="KAF1914988.1"/>
    </source>
</evidence>
<dbReference type="GO" id="GO:0019843">
    <property type="term" value="F:rRNA binding"/>
    <property type="evidence" value="ECO:0007669"/>
    <property type="project" value="TreeGrafter"/>
</dbReference>
<keyword evidence="4" id="KW-0539">Nucleus</keyword>
<evidence type="ECO:0000256" key="5">
    <source>
        <dbReference type="SAM" id="Coils"/>
    </source>
</evidence>
<feature type="compositionally biased region" description="Basic and acidic residues" evidence="6">
    <location>
        <begin position="215"/>
        <end position="230"/>
    </location>
</feature>
<evidence type="ECO:0000256" key="4">
    <source>
        <dbReference type="ARBA" id="ARBA00023242"/>
    </source>
</evidence>
<dbReference type="InterPro" id="IPR019186">
    <property type="entry name" value="Nucleolar_protein_12"/>
</dbReference>
<comment type="similarity">
    <text evidence="2">Belongs to the RRP17 family.</text>
</comment>
<evidence type="ECO:0000256" key="2">
    <source>
        <dbReference type="ARBA" id="ARBA00007175"/>
    </source>
</evidence>
<name>A0A6A5QJH8_AMPQU</name>
<feature type="compositionally biased region" description="Low complexity" evidence="6">
    <location>
        <begin position="111"/>
        <end position="122"/>
    </location>
</feature>
<evidence type="ECO:0000313" key="8">
    <source>
        <dbReference type="Proteomes" id="UP000800096"/>
    </source>
</evidence>
<accession>A0A6A5QJH8</accession>
<comment type="subcellular location">
    <subcellularLocation>
        <location evidence="1">Nucleus</location>
        <location evidence="1">Nucleolus</location>
    </subcellularLocation>
</comment>
<dbReference type="Proteomes" id="UP000800096">
    <property type="component" value="Unassembled WGS sequence"/>
</dbReference>
<feature type="compositionally biased region" description="Acidic residues" evidence="6">
    <location>
        <begin position="96"/>
        <end position="110"/>
    </location>
</feature>
<evidence type="ECO:0000256" key="6">
    <source>
        <dbReference type="SAM" id="MobiDB-lite"/>
    </source>
</evidence>
<dbReference type="PANTHER" id="PTHR14577">
    <property type="entry name" value="NUCLEOLAR PROTEIN 12"/>
    <property type="match status" value="1"/>
</dbReference>
<organism evidence="7 8">
    <name type="scientific">Ampelomyces quisqualis</name>
    <name type="common">Powdery mildew agent</name>
    <dbReference type="NCBI Taxonomy" id="50730"/>
    <lineage>
        <taxon>Eukaryota</taxon>
        <taxon>Fungi</taxon>
        <taxon>Dikarya</taxon>
        <taxon>Ascomycota</taxon>
        <taxon>Pezizomycotina</taxon>
        <taxon>Dothideomycetes</taxon>
        <taxon>Pleosporomycetidae</taxon>
        <taxon>Pleosporales</taxon>
        <taxon>Pleosporineae</taxon>
        <taxon>Phaeosphaeriaceae</taxon>
        <taxon>Ampelomyces</taxon>
    </lineage>
</organism>
<dbReference type="OrthoDB" id="551633at2759"/>
<gene>
    <name evidence="7" type="ORF">BDU57DRAFT_558458</name>
</gene>
<reference evidence="7" key="1">
    <citation type="journal article" date="2020" name="Stud. Mycol.">
        <title>101 Dothideomycetes genomes: a test case for predicting lifestyles and emergence of pathogens.</title>
        <authorList>
            <person name="Haridas S."/>
            <person name="Albert R."/>
            <person name="Binder M."/>
            <person name="Bloem J."/>
            <person name="Labutti K."/>
            <person name="Salamov A."/>
            <person name="Andreopoulos B."/>
            <person name="Baker S."/>
            <person name="Barry K."/>
            <person name="Bills G."/>
            <person name="Bluhm B."/>
            <person name="Cannon C."/>
            <person name="Castanera R."/>
            <person name="Culley D."/>
            <person name="Daum C."/>
            <person name="Ezra D."/>
            <person name="Gonzalez J."/>
            <person name="Henrissat B."/>
            <person name="Kuo A."/>
            <person name="Liang C."/>
            <person name="Lipzen A."/>
            <person name="Lutzoni F."/>
            <person name="Magnuson J."/>
            <person name="Mondo S."/>
            <person name="Nolan M."/>
            <person name="Ohm R."/>
            <person name="Pangilinan J."/>
            <person name="Park H.-J."/>
            <person name="Ramirez L."/>
            <person name="Alfaro M."/>
            <person name="Sun H."/>
            <person name="Tritt A."/>
            <person name="Yoshinaga Y."/>
            <person name="Zwiers L.-H."/>
            <person name="Turgeon B."/>
            <person name="Goodwin S."/>
            <person name="Spatafora J."/>
            <person name="Crous P."/>
            <person name="Grigoriev I."/>
        </authorList>
    </citation>
    <scope>NUCLEOTIDE SEQUENCE</scope>
    <source>
        <strain evidence="7">HMLAC05119</strain>
    </source>
</reference>
<feature type="region of interest" description="Disordered" evidence="6">
    <location>
        <begin position="88"/>
        <end position="245"/>
    </location>
</feature>
<feature type="coiled-coil region" evidence="5">
    <location>
        <begin position="35"/>
        <end position="87"/>
    </location>
</feature>
<dbReference type="Pfam" id="PF09805">
    <property type="entry name" value="Nop25"/>
    <property type="match status" value="1"/>
</dbReference>
<keyword evidence="8" id="KW-1185">Reference proteome</keyword>
<feature type="compositionally biased region" description="Basic and acidic residues" evidence="6">
    <location>
        <begin position="170"/>
        <end position="207"/>
    </location>
</feature>
<dbReference type="EMBL" id="ML979137">
    <property type="protein sequence ID" value="KAF1914988.1"/>
    <property type="molecule type" value="Genomic_DNA"/>
</dbReference>
<sequence>MPPPSKKRKITVTAPEKIEFNPSAREEYLTGFHKRKVARQKFAQEEIAKKEKEEKLRFRRELRQQRKVDLEKHVEEVNRLVKQANGDITELHGIESTDDEDEDADGDGDGDAAAAEEFTGFAEPPPINQEDEYIDEDKYTTVTIESVAISRQGFSRPDDTSGPVPDADLTTEKDDQAKDSADAKHAVKRDANGKRIWTKERPRTEWPKKKKKKFRYESKAERKVARYKEGAKKRRQKEARSKDKD</sequence>
<protein>
    <submittedName>
        <fullName evidence="7">Nucleolar protein 12-domain-containing protein</fullName>
    </submittedName>
</protein>
<dbReference type="AlphaFoldDB" id="A0A6A5QJH8"/>
<evidence type="ECO:0000256" key="3">
    <source>
        <dbReference type="ARBA" id="ARBA00023054"/>
    </source>
</evidence>
<keyword evidence="3 5" id="KW-0175">Coiled coil</keyword>
<dbReference type="GO" id="GO:0005730">
    <property type="term" value="C:nucleolus"/>
    <property type="evidence" value="ECO:0007669"/>
    <property type="project" value="UniProtKB-SubCell"/>
</dbReference>
<dbReference type="PANTHER" id="PTHR14577:SF0">
    <property type="entry name" value="NUCLEOLAR PROTEIN 12"/>
    <property type="match status" value="1"/>
</dbReference>
<proteinExistence type="inferred from homology"/>
<evidence type="ECO:0000256" key="1">
    <source>
        <dbReference type="ARBA" id="ARBA00004604"/>
    </source>
</evidence>